<name>A0ABV5YDA7_9ACTN</name>
<accession>A0ABV5YDA7</accession>
<dbReference type="PANTHER" id="PTHR35149">
    <property type="entry name" value="SLL5132 PROTEIN"/>
    <property type="match status" value="1"/>
</dbReference>
<evidence type="ECO:0000259" key="1">
    <source>
        <dbReference type="Pfam" id="PF03235"/>
    </source>
</evidence>
<proteinExistence type="predicted"/>
<keyword evidence="4" id="KW-1185">Reference proteome</keyword>
<dbReference type="Pfam" id="PF18755">
    <property type="entry name" value="RAMA"/>
    <property type="match status" value="1"/>
</dbReference>
<evidence type="ECO:0000259" key="2">
    <source>
        <dbReference type="Pfam" id="PF18755"/>
    </source>
</evidence>
<organism evidence="3 4">
    <name type="scientific">Actinoallomurus acaciae</name>
    <dbReference type="NCBI Taxonomy" id="502577"/>
    <lineage>
        <taxon>Bacteria</taxon>
        <taxon>Bacillati</taxon>
        <taxon>Actinomycetota</taxon>
        <taxon>Actinomycetes</taxon>
        <taxon>Streptosporangiales</taxon>
        <taxon>Thermomonosporaceae</taxon>
        <taxon>Actinoallomurus</taxon>
    </lineage>
</organism>
<dbReference type="InterPro" id="IPR004919">
    <property type="entry name" value="GmrSD_N"/>
</dbReference>
<dbReference type="EMBL" id="JBHLZP010000071">
    <property type="protein sequence ID" value="MFB9833024.1"/>
    <property type="molecule type" value="Genomic_DNA"/>
</dbReference>
<dbReference type="Proteomes" id="UP001589627">
    <property type="component" value="Unassembled WGS sequence"/>
</dbReference>
<gene>
    <name evidence="3" type="ORF">ACFFNX_12585</name>
</gene>
<evidence type="ECO:0000313" key="3">
    <source>
        <dbReference type="EMBL" id="MFB9833024.1"/>
    </source>
</evidence>
<reference evidence="3 4" key="1">
    <citation type="submission" date="2024-09" db="EMBL/GenBank/DDBJ databases">
        <authorList>
            <person name="Sun Q."/>
            <person name="Mori K."/>
        </authorList>
    </citation>
    <scope>NUCLEOTIDE SEQUENCE [LARGE SCALE GENOMIC DNA]</scope>
    <source>
        <strain evidence="3 4">TBRC 0563</strain>
    </source>
</reference>
<sequence length="748" mass="84921">MAIENFSRSRLNGNSRWIRDGDMRGDGISADVFSLDRLFDNVSYEIDYYQREYTWGEDEIRTLIADLQTAFNDYEADRQRFRRPSASSAYFLGPFVYYEDDDPRTRRKRRFLVDGQQRFVTLQLLFIQLRNIAKDVGLRRILPDLERVVLGRGKTLTIGIPEFAPALRALADGRDWEQTPRDSLSVRNVVQRSRQIAEHLHELFESDQYDDFVPWLLEHVTLAGIRAVDADHGYRMFETMNDRGARLTPVDLLKSYLLSHVGEDADQLNRRWREMLAELTIERSDTDTASRFIRSFLLARYADRADTPQIDANLNVWARKNHERLGLRKEYDYFEFVESLLAVAARARPFLAARNTIKDGYESVYFNERNGLGEQLTAVLAAIQAADTHSEAAAKGQAVCDFIDRWYALQILRDRPVNAREIGELVHGQLIPLLRGTQTLQDLTDSLGKLMTSDPFVLPESSTFGLRPNNAHQVRYILARVTAFVESGVGRPYDTAKLLSSDDHDIEHLWATHHGRVASEIPDAVVFRTRRNQLGALGLLPKRTNSSLNDLPLADKLSHYSGQNVMLAVLSPGYYERKPELQSFIKRYHLQKLMHRFAANARMMTILETRQRLMLTLCALIWDPRSLDSAASSTTRTPPPRRRKTDVARMLGAGIITPGTSIVMTHRGTDHWAEIDADGGIVLRATGGTPFDKVDDAGAVVKGVNNCSGMAVWHVIEPSGDRVSLRALKERAIADGKFPGRRPTRGPK</sequence>
<comment type="caution">
    <text evidence="3">The sequence shown here is derived from an EMBL/GenBank/DDBJ whole genome shotgun (WGS) entry which is preliminary data.</text>
</comment>
<dbReference type="Pfam" id="PF03235">
    <property type="entry name" value="GmrSD_N"/>
    <property type="match status" value="1"/>
</dbReference>
<feature type="domain" description="RAMA" evidence="2">
    <location>
        <begin position="631"/>
        <end position="731"/>
    </location>
</feature>
<protein>
    <submittedName>
        <fullName evidence="3">DUF262 domain-containing protein</fullName>
    </submittedName>
</protein>
<dbReference type="PANTHER" id="PTHR35149:SF1">
    <property type="entry name" value="DUF5655 DOMAIN-CONTAINING PROTEIN"/>
    <property type="match status" value="1"/>
</dbReference>
<evidence type="ECO:0000313" key="4">
    <source>
        <dbReference type="Proteomes" id="UP001589627"/>
    </source>
</evidence>
<dbReference type="RefSeq" id="WP_378199854.1">
    <property type="nucleotide sequence ID" value="NZ_JBHLZP010000071.1"/>
</dbReference>
<feature type="domain" description="GmrSD restriction endonucleases N-terminal" evidence="1">
    <location>
        <begin position="37"/>
        <end position="258"/>
    </location>
</feature>
<dbReference type="InterPro" id="IPR040843">
    <property type="entry name" value="RAMA"/>
</dbReference>